<dbReference type="InterPro" id="IPR017972">
    <property type="entry name" value="Cyt_P450_CS"/>
</dbReference>
<sequence>MILIIYIALFCFILRFYYINKKFSNNEPIRCGWLAIPLFGHFYGVNFTKPFYEIYNNTKHLMNEKYGKHKLFSIWFMDSYMVFITDAYLAREFLVKNGENFLNRPITSATKLFSHNFSNLSQSRDQRWFDIRNTFSHMATNLLVRKKTHHIENKTKELIANLKDERNCRLSPNSIEIHKITKSYLLNLLFEYFNRSEPLENTIKDSRSQELIDNVLKFLSNTQGKPLLNCKLFCMFIATYHKITGLKIVYKPYKLIKELLIDDHIKTIDRNNPRDPIDELIILNESYPKHQQSEDNIISPIFDMFVPGLNTSSFILEWFMLLLSNYPLTQNSIYNELVNILNNENNTNNNINNNNDKNDKDGKDGINNDNDNDNDNDDDDDDDNYYKDFIGIKHKTQTPILNSAINEVIRYKMGTSGGPRTTKEDICIDGKFIPKGTGVAILTIAIFNDKEYWGNPEEFDPDRFLGDYDKIKPHLDRLLHFGVGKRQCPGKNIANDQIYLVCANMVLNFTWSSESGEKINEIPDFKLNSLPPPYKLILKKRN</sequence>
<keyword evidence="9" id="KW-1185">Reference proteome</keyword>
<gene>
    <name evidence="8" type="ORF">RB653_000074</name>
</gene>
<comment type="similarity">
    <text evidence="2 6">Belongs to the cytochrome P450 family.</text>
</comment>
<name>A0AAN7U2M8_9MYCE</name>
<evidence type="ECO:0000313" key="8">
    <source>
        <dbReference type="EMBL" id="KAK5580061.1"/>
    </source>
</evidence>
<dbReference type="PANTHER" id="PTHR24300">
    <property type="entry name" value="CYTOCHROME P450 508A4-RELATED"/>
    <property type="match status" value="1"/>
</dbReference>
<dbReference type="GO" id="GO:0016705">
    <property type="term" value="F:oxidoreductase activity, acting on paired donors, with incorporation or reduction of molecular oxygen"/>
    <property type="evidence" value="ECO:0007669"/>
    <property type="project" value="InterPro"/>
</dbReference>
<evidence type="ECO:0000256" key="4">
    <source>
        <dbReference type="ARBA" id="ARBA00023004"/>
    </source>
</evidence>
<dbReference type="PRINTS" id="PR00385">
    <property type="entry name" value="P450"/>
</dbReference>
<keyword evidence="6" id="KW-0560">Oxidoreductase</keyword>
<keyword evidence="5 6" id="KW-0349">Heme</keyword>
<feature type="compositionally biased region" description="Basic and acidic residues" evidence="7">
    <location>
        <begin position="356"/>
        <end position="366"/>
    </location>
</feature>
<keyword evidence="4 5" id="KW-0408">Iron</keyword>
<feature type="compositionally biased region" description="Acidic residues" evidence="7">
    <location>
        <begin position="370"/>
        <end position="382"/>
    </location>
</feature>
<evidence type="ECO:0000256" key="7">
    <source>
        <dbReference type="SAM" id="MobiDB-lite"/>
    </source>
</evidence>
<reference evidence="8 9" key="1">
    <citation type="submission" date="2023-11" db="EMBL/GenBank/DDBJ databases">
        <title>Dfirmibasis_genome.</title>
        <authorList>
            <person name="Edelbroek B."/>
            <person name="Kjellin J."/>
            <person name="Jerlstrom-Hultqvist J."/>
            <person name="Soderbom F."/>
        </authorList>
    </citation>
    <scope>NUCLEOTIDE SEQUENCE [LARGE SCALE GENOMIC DNA]</scope>
    <source>
        <strain evidence="8 9">TNS-C-14</strain>
    </source>
</reference>
<feature type="region of interest" description="Disordered" evidence="7">
    <location>
        <begin position="345"/>
        <end position="382"/>
    </location>
</feature>
<organism evidence="8 9">
    <name type="scientific">Dictyostelium firmibasis</name>
    <dbReference type="NCBI Taxonomy" id="79012"/>
    <lineage>
        <taxon>Eukaryota</taxon>
        <taxon>Amoebozoa</taxon>
        <taxon>Evosea</taxon>
        <taxon>Eumycetozoa</taxon>
        <taxon>Dictyostelia</taxon>
        <taxon>Dictyosteliales</taxon>
        <taxon>Dictyosteliaceae</taxon>
        <taxon>Dictyostelium</taxon>
    </lineage>
</organism>
<evidence type="ECO:0000256" key="5">
    <source>
        <dbReference type="PIRSR" id="PIRSR602401-1"/>
    </source>
</evidence>
<evidence type="ECO:0008006" key="10">
    <source>
        <dbReference type="Google" id="ProtNLM"/>
    </source>
</evidence>
<evidence type="ECO:0000256" key="3">
    <source>
        <dbReference type="ARBA" id="ARBA00022723"/>
    </source>
</evidence>
<dbReference type="InterPro" id="IPR036396">
    <property type="entry name" value="Cyt_P450_sf"/>
</dbReference>
<feature type="binding site" description="axial binding residue" evidence="5">
    <location>
        <position position="488"/>
    </location>
    <ligand>
        <name>heme</name>
        <dbReference type="ChEBI" id="CHEBI:30413"/>
    </ligand>
    <ligandPart>
        <name>Fe</name>
        <dbReference type="ChEBI" id="CHEBI:18248"/>
    </ligandPart>
</feature>
<dbReference type="Pfam" id="PF00067">
    <property type="entry name" value="p450"/>
    <property type="match status" value="2"/>
</dbReference>
<dbReference type="InterPro" id="IPR050182">
    <property type="entry name" value="Cytochrome_P450_fam2"/>
</dbReference>
<comment type="caution">
    <text evidence="8">The sequence shown here is derived from an EMBL/GenBank/DDBJ whole genome shotgun (WGS) entry which is preliminary data.</text>
</comment>
<feature type="compositionally biased region" description="Low complexity" evidence="7">
    <location>
        <begin position="345"/>
        <end position="355"/>
    </location>
</feature>
<dbReference type="GO" id="GO:0005506">
    <property type="term" value="F:iron ion binding"/>
    <property type="evidence" value="ECO:0007669"/>
    <property type="project" value="InterPro"/>
</dbReference>
<keyword evidence="6" id="KW-0503">Monooxygenase</keyword>
<dbReference type="Proteomes" id="UP001344447">
    <property type="component" value="Unassembled WGS sequence"/>
</dbReference>
<dbReference type="GO" id="GO:0016020">
    <property type="term" value="C:membrane"/>
    <property type="evidence" value="ECO:0007669"/>
    <property type="project" value="UniProtKB-SubCell"/>
</dbReference>
<evidence type="ECO:0000256" key="2">
    <source>
        <dbReference type="ARBA" id="ARBA00010617"/>
    </source>
</evidence>
<evidence type="ECO:0000256" key="1">
    <source>
        <dbReference type="ARBA" id="ARBA00004167"/>
    </source>
</evidence>
<dbReference type="PANTHER" id="PTHR24300:SF88">
    <property type="entry name" value="CYTOCHROME P450 518A1-RELATED"/>
    <property type="match status" value="1"/>
</dbReference>
<dbReference type="PROSITE" id="PS00086">
    <property type="entry name" value="CYTOCHROME_P450"/>
    <property type="match status" value="1"/>
</dbReference>
<dbReference type="InterPro" id="IPR001128">
    <property type="entry name" value="Cyt_P450"/>
</dbReference>
<comment type="subcellular location">
    <subcellularLocation>
        <location evidence="1">Membrane</location>
        <topology evidence="1">Single-pass membrane protein</topology>
    </subcellularLocation>
</comment>
<dbReference type="AlphaFoldDB" id="A0AAN7U2M8"/>
<dbReference type="SUPFAM" id="SSF48264">
    <property type="entry name" value="Cytochrome P450"/>
    <property type="match status" value="1"/>
</dbReference>
<proteinExistence type="inferred from homology"/>
<dbReference type="InterPro" id="IPR002401">
    <property type="entry name" value="Cyt_P450_E_grp-I"/>
</dbReference>
<evidence type="ECO:0000313" key="9">
    <source>
        <dbReference type="Proteomes" id="UP001344447"/>
    </source>
</evidence>
<protein>
    <recommendedName>
        <fullName evidence="10">Cytochrome P450</fullName>
    </recommendedName>
</protein>
<dbReference type="PRINTS" id="PR00463">
    <property type="entry name" value="EP450I"/>
</dbReference>
<keyword evidence="3 5" id="KW-0479">Metal-binding</keyword>
<dbReference type="Gene3D" id="1.10.630.10">
    <property type="entry name" value="Cytochrome P450"/>
    <property type="match status" value="1"/>
</dbReference>
<accession>A0AAN7U2M8</accession>
<dbReference type="EMBL" id="JAVFKY010000002">
    <property type="protein sequence ID" value="KAK5580061.1"/>
    <property type="molecule type" value="Genomic_DNA"/>
</dbReference>
<dbReference type="GO" id="GO:0020037">
    <property type="term" value="F:heme binding"/>
    <property type="evidence" value="ECO:0007669"/>
    <property type="project" value="InterPro"/>
</dbReference>
<evidence type="ECO:0000256" key="6">
    <source>
        <dbReference type="RuleBase" id="RU000461"/>
    </source>
</evidence>
<comment type="cofactor">
    <cofactor evidence="5">
        <name>heme</name>
        <dbReference type="ChEBI" id="CHEBI:30413"/>
    </cofactor>
</comment>
<dbReference type="GO" id="GO:0004497">
    <property type="term" value="F:monooxygenase activity"/>
    <property type="evidence" value="ECO:0007669"/>
    <property type="project" value="UniProtKB-KW"/>
</dbReference>